<name>A0ABU0K4W8_9BACL</name>
<evidence type="ECO:0000313" key="2">
    <source>
        <dbReference type="EMBL" id="MDQ0484393.1"/>
    </source>
</evidence>
<dbReference type="Pfam" id="PF00583">
    <property type="entry name" value="Acetyltransf_1"/>
    <property type="match status" value="1"/>
</dbReference>
<keyword evidence="3" id="KW-1185">Reference proteome</keyword>
<gene>
    <name evidence="2" type="ORF">QO000_003377</name>
</gene>
<dbReference type="PROSITE" id="PS51186">
    <property type="entry name" value="GNAT"/>
    <property type="match status" value="1"/>
</dbReference>
<evidence type="ECO:0000259" key="1">
    <source>
        <dbReference type="PROSITE" id="PS51186"/>
    </source>
</evidence>
<dbReference type="SUPFAM" id="SSF55729">
    <property type="entry name" value="Acyl-CoA N-acyltransferases (Nat)"/>
    <property type="match status" value="1"/>
</dbReference>
<dbReference type="Gene3D" id="3.40.630.30">
    <property type="match status" value="1"/>
</dbReference>
<protein>
    <submittedName>
        <fullName evidence="2">RimJ/RimL family protein N-acetyltransferase</fullName>
    </submittedName>
</protein>
<dbReference type="InterPro" id="IPR016181">
    <property type="entry name" value="Acyl_CoA_acyltransferase"/>
</dbReference>
<accession>A0ABU0K4W8</accession>
<sequence length="150" mass="16831">MDFTFVPLTIDDAREIKNWDYDGEFDALFMTPYFTSFEKDRVLIGPGGCEGFVALVNNLVSGLFEFTLCDEEMVIGLALAPGLVGKGFGADFVNQGIQFGLEHYGTKVDVIKLEVDHTNIAAIRVYEKAGFKRIKQTGVEIEMRRKVQHQ</sequence>
<organism evidence="2 3">
    <name type="scientific">Guptibacillus hwajinpoensis</name>
    <dbReference type="NCBI Taxonomy" id="208199"/>
    <lineage>
        <taxon>Bacteria</taxon>
        <taxon>Bacillati</taxon>
        <taxon>Bacillota</taxon>
        <taxon>Bacilli</taxon>
        <taxon>Bacillales</taxon>
        <taxon>Guptibacillaceae</taxon>
        <taxon>Guptibacillus</taxon>
    </lineage>
</organism>
<proteinExistence type="predicted"/>
<feature type="domain" description="N-acetyltransferase" evidence="1">
    <location>
        <begin position="3"/>
        <end position="148"/>
    </location>
</feature>
<evidence type="ECO:0000313" key="3">
    <source>
        <dbReference type="Proteomes" id="UP001226720"/>
    </source>
</evidence>
<dbReference type="RefSeq" id="WP_301552974.1">
    <property type="nucleotide sequence ID" value="NZ_JAQRMZ010000013.1"/>
</dbReference>
<reference evidence="2" key="1">
    <citation type="submission" date="2023-07" db="EMBL/GenBank/DDBJ databases">
        <title>Genomic Encyclopedia of Type Strains, Phase IV (KMG-IV): sequencing the most valuable type-strain genomes for metagenomic binning, comparative biology and taxonomic classification.</title>
        <authorList>
            <person name="Goeker M."/>
        </authorList>
    </citation>
    <scope>NUCLEOTIDE SEQUENCE [LARGE SCALE GENOMIC DNA]</scope>
    <source>
        <strain evidence="2">JSM 076093</strain>
    </source>
</reference>
<comment type="caution">
    <text evidence="2">The sequence shown here is derived from an EMBL/GenBank/DDBJ whole genome shotgun (WGS) entry which is preliminary data.</text>
</comment>
<dbReference type="InterPro" id="IPR000182">
    <property type="entry name" value="GNAT_dom"/>
</dbReference>
<dbReference type="GeneID" id="301328709"/>
<dbReference type="Proteomes" id="UP001226720">
    <property type="component" value="Unassembled WGS sequence"/>
</dbReference>
<dbReference type="EMBL" id="JAUSWM010000007">
    <property type="protein sequence ID" value="MDQ0484393.1"/>
    <property type="molecule type" value="Genomic_DNA"/>
</dbReference>